<accession>A0A7U6GF89</accession>
<dbReference type="OrthoDB" id="9800692at2"/>
<sequence>MDKIKSIEELRKLRETAQSFLKARQGEAKVKIYISMGTVGIAAGARDVLLAILDELQKRNFTDVQIIERGSMGLDIEEPVVAVERDGVKVYYGHVTPEMAREIVASHVINGQIVSDWVIAKE</sequence>
<dbReference type="InterPro" id="IPR036249">
    <property type="entry name" value="Thioredoxin-like_sf"/>
</dbReference>
<proteinExistence type="predicted"/>
<protein>
    <recommendedName>
        <fullName evidence="3">(2Fe-2S) ferredoxin domain-containing protein</fullName>
    </recommendedName>
</protein>
<name>A0A7U6GF89_CALEA</name>
<evidence type="ECO:0008006" key="3">
    <source>
        <dbReference type="Google" id="ProtNLM"/>
    </source>
</evidence>
<dbReference type="RefSeq" id="WP_014453719.1">
    <property type="nucleotide sequence ID" value="NC_017096.1"/>
</dbReference>
<dbReference type="CDD" id="cd02980">
    <property type="entry name" value="TRX_Fd_family"/>
    <property type="match status" value="1"/>
</dbReference>
<dbReference type="Proteomes" id="UP000004793">
    <property type="component" value="Chromosome"/>
</dbReference>
<dbReference type="EMBL" id="AP012051">
    <property type="protein sequence ID" value="BAL81323.1"/>
    <property type="molecule type" value="Genomic_DNA"/>
</dbReference>
<keyword evidence="2" id="KW-1185">Reference proteome</keyword>
<dbReference type="KEGG" id="cex:CSE_11970"/>
<dbReference type="Gene3D" id="3.40.30.10">
    <property type="entry name" value="Glutaredoxin"/>
    <property type="match status" value="1"/>
</dbReference>
<evidence type="ECO:0000313" key="1">
    <source>
        <dbReference type="EMBL" id="BAL81323.1"/>
    </source>
</evidence>
<organism evidence="1 2">
    <name type="scientific">Caldisericum exile (strain DSM 21853 / NBRC 104410 / AZM16c01)</name>
    <dbReference type="NCBI Taxonomy" id="511051"/>
    <lineage>
        <taxon>Bacteria</taxon>
        <taxon>Pseudomonadati</taxon>
        <taxon>Caldisericota/Cryosericota group</taxon>
        <taxon>Caldisericota</taxon>
        <taxon>Caldisericia</taxon>
        <taxon>Caldisericales</taxon>
        <taxon>Caldisericaceae</taxon>
        <taxon>Caldisericum</taxon>
    </lineage>
</organism>
<reference evidence="1 2" key="1">
    <citation type="submission" date="2011-01" db="EMBL/GenBank/DDBJ databases">
        <title>Whole genome sequence of Caldisericum exile AZM16c01.</title>
        <authorList>
            <person name="Narita-Yamada S."/>
            <person name="Kawakoshi A."/>
            <person name="Nakamura S."/>
            <person name="Sasagawa M."/>
            <person name="Fukada J."/>
            <person name="Sekine M."/>
            <person name="Kato Y."/>
            <person name="Fukai R."/>
            <person name="Sasaki K."/>
            <person name="Hanamaki A."/>
            <person name="Narita H."/>
            <person name="Konno Y."/>
            <person name="Mori K."/>
            <person name="Yamazaki S."/>
            <person name="Suzuki K."/>
            <person name="Fujita N."/>
        </authorList>
    </citation>
    <scope>NUCLEOTIDE SEQUENCE [LARGE SCALE GENOMIC DNA]</scope>
    <source>
        <strain evidence="2">DSM 21853 / NBRC 104410 / AZM16c01</strain>
    </source>
</reference>
<dbReference type="AlphaFoldDB" id="A0A7U6GF89"/>
<gene>
    <name evidence="1" type="ordered locus">CSE_11970</name>
</gene>
<dbReference type="SUPFAM" id="SSF52833">
    <property type="entry name" value="Thioredoxin-like"/>
    <property type="match status" value="1"/>
</dbReference>
<evidence type="ECO:0000313" key="2">
    <source>
        <dbReference type="Proteomes" id="UP000004793"/>
    </source>
</evidence>